<accession>A0A145QZ17</accession>
<evidence type="ECO:0000313" key="3">
    <source>
        <dbReference type="EMBL" id="QKY72952.1"/>
    </source>
</evidence>
<evidence type="ECO:0000313" key="4">
    <source>
        <dbReference type="Proteomes" id="UP000509790"/>
    </source>
</evidence>
<dbReference type="RefSeq" id="WP_062924426.1">
    <property type="nucleotide sequence ID" value="NZ_CBCRUP010000003.1"/>
</dbReference>
<dbReference type="PROSITE" id="PS51257">
    <property type="entry name" value="PROKAR_LIPOPROTEIN"/>
    <property type="match status" value="1"/>
</dbReference>
<keyword evidence="2" id="KW-0732">Signal</keyword>
<feature type="compositionally biased region" description="Polar residues" evidence="1">
    <location>
        <begin position="20"/>
        <end position="38"/>
    </location>
</feature>
<dbReference type="Proteomes" id="UP000509790">
    <property type="component" value="Chromosome"/>
</dbReference>
<dbReference type="AlphaFoldDB" id="A0A145QZ17"/>
<feature type="region of interest" description="Disordered" evidence="1">
    <location>
        <begin position="19"/>
        <end position="41"/>
    </location>
</feature>
<reference evidence="3 4" key="1">
    <citation type="submission" date="2019-06" db="EMBL/GenBank/DDBJ databases">
        <title>Complete genome sequence of Haemophilus parasuis HPS412.</title>
        <authorList>
            <person name="Yang S."/>
            <person name="Huang C."/>
        </authorList>
    </citation>
    <scope>NUCLEOTIDE SEQUENCE [LARGE SCALE GENOMIC DNA]</scope>
    <source>
        <strain evidence="3 4">HPS412</strain>
    </source>
</reference>
<feature type="chain" id="PRO_5015050976" description="Lipoprotein" evidence="2">
    <location>
        <begin position="19"/>
        <end position="383"/>
    </location>
</feature>
<name>A0A145QZ17_GLAPU</name>
<evidence type="ECO:0000256" key="2">
    <source>
        <dbReference type="SAM" id="SignalP"/>
    </source>
</evidence>
<feature type="signal peptide" evidence="2">
    <location>
        <begin position="1"/>
        <end position="18"/>
    </location>
</feature>
<proteinExistence type="predicted"/>
<evidence type="ECO:0000256" key="1">
    <source>
        <dbReference type="SAM" id="MobiDB-lite"/>
    </source>
</evidence>
<sequence length="383" mass="43059">MKKLLMLSFLGLTLSACDDTPQSASTETNANTSQQTESIKSEPDIKAILPENMIKDVPFSKNEKGTVIFNNVLDMFSALSLYDVEDKNIKLVSEKPLHILLHPTIAKSDEEITLKDSRYEFLSALYRIFTNTLTDEITLEVVPIDVQTNKPLPKKYHTKIKATREKALNVLQTFSPAKDFNDLVSFDKQNQYVVLGYSSSNLSSKFYNSPYATNIIKALSTGKIEIPMQDVIDPLNFNLLTIQTKLREIGMNGDFDIRKLESGKNAYTIPLNKVVSIEAVGNDWEKIETVSLQFGMVNDNDIILHTLAGLATTVLVMPDPDKAFKEINAMIDIAGKRMKKEETIKVKKVIDGITLELKVFKNMGGLSYLSYKKIKQEPVNFNE</sequence>
<organism evidence="3 4">
    <name type="scientific">Glaesserella parasuis</name>
    <name type="common">Haemophilus parasuis</name>
    <dbReference type="NCBI Taxonomy" id="738"/>
    <lineage>
        <taxon>Bacteria</taxon>
        <taxon>Pseudomonadati</taxon>
        <taxon>Pseudomonadota</taxon>
        <taxon>Gammaproteobacteria</taxon>
        <taxon>Pasteurellales</taxon>
        <taxon>Pasteurellaceae</taxon>
        <taxon>Glaesserella</taxon>
    </lineage>
</organism>
<evidence type="ECO:0008006" key="5">
    <source>
        <dbReference type="Google" id="ProtNLM"/>
    </source>
</evidence>
<gene>
    <name evidence="3" type="ORF">FLK62_06635</name>
</gene>
<dbReference type="EMBL" id="CP041334">
    <property type="protein sequence ID" value="QKY72952.1"/>
    <property type="molecule type" value="Genomic_DNA"/>
</dbReference>
<protein>
    <recommendedName>
        <fullName evidence="5">Lipoprotein</fullName>
    </recommendedName>
</protein>